<protein>
    <recommendedName>
        <fullName evidence="1">TIR domain-containing protein</fullName>
    </recommendedName>
</protein>
<dbReference type="EMBL" id="LNJK01000011">
    <property type="protein sequence ID" value="OWT14383.1"/>
    <property type="molecule type" value="Genomic_DNA"/>
</dbReference>
<reference evidence="2 3" key="1">
    <citation type="journal article" date="2017" name="BMC Genomics">
        <title>Prophages and adaptation of Staphylococcus aureus ST398 to the human clinic.</title>
        <authorList>
            <consortium name="Regional Infection Control Group of the Centre Region"/>
            <person name="Diene S.M."/>
            <person name="Corvaglia A.R."/>
            <person name="Francois P."/>
            <person name="van der Mee-Marquet N."/>
        </authorList>
    </citation>
    <scope>NUCLEOTIDE SEQUENCE [LARGE SCALE GENOMIC DNA]</scope>
    <source>
        <strain evidence="2 3">SA13-246</strain>
    </source>
</reference>
<dbReference type="InterPro" id="IPR015032">
    <property type="entry name" value="ThsB__TIR-like_domain"/>
</dbReference>
<dbReference type="PROSITE" id="PS50104">
    <property type="entry name" value="TIR"/>
    <property type="match status" value="1"/>
</dbReference>
<evidence type="ECO:0000259" key="1">
    <source>
        <dbReference type="PROSITE" id="PS50104"/>
    </source>
</evidence>
<name>A0AAP8CNQ7_STAAU</name>
<dbReference type="AlphaFoldDB" id="A0AAP8CNQ7"/>
<dbReference type="InterPro" id="IPR035897">
    <property type="entry name" value="Toll_tir_struct_dom_sf"/>
</dbReference>
<dbReference type="Proteomes" id="UP000197894">
    <property type="component" value="Unassembled WGS sequence"/>
</dbReference>
<gene>
    <name evidence="2" type="ORF">AS572_12620</name>
</gene>
<evidence type="ECO:0000313" key="3">
    <source>
        <dbReference type="Proteomes" id="UP000197894"/>
    </source>
</evidence>
<evidence type="ECO:0000313" key="2">
    <source>
        <dbReference type="EMBL" id="OWT14383.1"/>
    </source>
</evidence>
<dbReference type="InterPro" id="IPR000157">
    <property type="entry name" value="TIR_dom"/>
</dbReference>
<comment type="caution">
    <text evidence="2">The sequence shown here is derived from an EMBL/GenBank/DDBJ whole genome shotgun (WGS) entry which is preliminary data.</text>
</comment>
<organism evidence="2 3">
    <name type="scientific">Staphylococcus aureus</name>
    <dbReference type="NCBI Taxonomy" id="1280"/>
    <lineage>
        <taxon>Bacteria</taxon>
        <taxon>Bacillati</taxon>
        <taxon>Bacillota</taxon>
        <taxon>Bacilli</taxon>
        <taxon>Bacillales</taxon>
        <taxon>Staphylococcaceae</taxon>
        <taxon>Staphylococcus</taxon>
    </lineage>
</organism>
<dbReference type="GO" id="GO:0007165">
    <property type="term" value="P:signal transduction"/>
    <property type="evidence" value="ECO:0007669"/>
    <property type="project" value="InterPro"/>
</dbReference>
<dbReference type="SUPFAM" id="SSF52200">
    <property type="entry name" value="Toll/Interleukin receptor TIR domain"/>
    <property type="match status" value="1"/>
</dbReference>
<feature type="domain" description="TIR" evidence="1">
    <location>
        <begin position="237"/>
        <end position="344"/>
    </location>
</feature>
<dbReference type="RefSeq" id="WP_000876896.1">
    <property type="nucleotide sequence ID" value="NZ_CAKOEZ010000029.1"/>
</dbReference>
<dbReference type="Gene3D" id="3.40.50.10140">
    <property type="entry name" value="Toll/interleukin-1 receptor homology (TIR) domain"/>
    <property type="match status" value="1"/>
</dbReference>
<dbReference type="Pfam" id="PF08937">
    <property type="entry name" value="ThsB_TIR"/>
    <property type="match status" value="1"/>
</dbReference>
<proteinExistence type="predicted"/>
<sequence>MKYPIRQVAEVLPEKYTRYILLKEFQRLFPYQWNIIVERQQTYKEKAQHLYKVKKIKNRYNTKSAEEYFFSIPQVKYILSAGRMKKHKENYNASEIKIKKAALEKSRKNKNWKIEERLIKAKRYTQKVDPEYLNIYMKAYHKKDITTEEKLEILTELKKFDTENIVRFFRKLNDAEQNKMIRNLAFKYLQDYGHYVKLRKNFKGKKKVYQTERASLDTKKPEDLYNDLTNKNIQSQKVYDIFISHSTKDKKTVEDIIRVFNEQNKTCYCDWTMDQDYLKRKYVGEYTKQVLKARMEQSKMLVLLRTENSVQSDWVSFEIEYFENLKKPIYIVESLEELLEAFSD</sequence>
<accession>A0AAP8CNQ7</accession>